<name>A0A9D6L7I7_UNCEI</name>
<evidence type="ECO:0008006" key="3">
    <source>
        <dbReference type="Google" id="ProtNLM"/>
    </source>
</evidence>
<organism evidence="1 2">
    <name type="scientific">Eiseniibacteriota bacterium</name>
    <dbReference type="NCBI Taxonomy" id="2212470"/>
    <lineage>
        <taxon>Bacteria</taxon>
        <taxon>Candidatus Eiseniibacteriota</taxon>
    </lineage>
</organism>
<dbReference type="PROSITE" id="PS51257">
    <property type="entry name" value="PROKAR_LIPOPROTEIN"/>
    <property type="match status" value="1"/>
</dbReference>
<evidence type="ECO:0000313" key="1">
    <source>
        <dbReference type="EMBL" id="MBI3540061.1"/>
    </source>
</evidence>
<dbReference type="EMBL" id="JACQAY010000236">
    <property type="protein sequence ID" value="MBI3540061.1"/>
    <property type="molecule type" value="Genomic_DNA"/>
</dbReference>
<accession>A0A9D6L7I7</accession>
<dbReference type="GO" id="GO:0005975">
    <property type="term" value="P:carbohydrate metabolic process"/>
    <property type="evidence" value="ECO:0007669"/>
    <property type="project" value="InterPro"/>
</dbReference>
<evidence type="ECO:0000313" key="2">
    <source>
        <dbReference type="Proteomes" id="UP000807850"/>
    </source>
</evidence>
<dbReference type="Gene3D" id="1.50.10.10">
    <property type="match status" value="1"/>
</dbReference>
<dbReference type="InterPro" id="IPR012341">
    <property type="entry name" value="6hp_glycosidase-like_sf"/>
</dbReference>
<dbReference type="SUPFAM" id="SSF48208">
    <property type="entry name" value="Six-hairpin glycosidases"/>
    <property type="match status" value="1"/>
</dbReference>
<sequence>MLRCAALAHDRSGGPLRRPLLAALLLTLACDRAPRTVVAPGEPLVLPEHYARSIAALGMPGAHRAFQVGHDSVIGGGDAAIAWRLIDDAGAARVSPVWFERDGVPVAHWSMATARESVAFEAAAVPCAALGDTSLLVSIEAIVTWRDAVPGASTLEARLATRADPPAVIPWDAEDTDRHEERWNGRFAYRNGLLVAGVDPTLTLTPAGGAATLTRGAGPGALAAIGRATLARGETRRWHYWMPVYPTRVAGVGIERLAGHARVAHDARAAWRDWLAHAAPLATPDSLVNAAWRAALVTLIVSHEKDAGDWVPLGNPFQYRDVWLRDAARSVRALAVAGLTDLARGDAWTLRRFQLPNGALLSQKSQLDGTGEALWAFAQAAMLPPSREWAIRTLPTVRRALDWLEVQRELTARIDMRFPGVLPYADPHDNELVRAELVGDDAWAIGGAAAAARLARLAGDDALASRALDAVVAHRRAFAAALDHCGSPDVPPSWQGVGRDWGNLTVGYPTRVLAPDDPRLERLARRVRARTPRGAATGTGAGLVSYGPADTLHSYLGTDLAQWSLFAGRPAEARAYLADLIAHGSSTLGQAELFAWRDGAFGANLPPHATAAAGLVDLVRNMVVADDRDTLELALGADRAWWRGTRLERAPTRFGTIDVTLEAPASDMRRARWTPVEAPVRVRVADGERAIQTPTPGARIVDGRWIECPPRVGAVEFRVAADPPGARGAGS</sequence>
<dbReference type="AlphaFoldDB" id="A0A9D6L7I7"/>
<dbReference type="Proteomes" id="UP000807850">
    <property type="component" value="Unassembled WGS sequence"/>
</dbReference>
<proteinExistence type="predicted"/>
<dbReference type="InterPro" id="IPR008928">
    <property type="entry name" value="6-hairpin_glycosidase_sf"/>
</dbReference>
<comment type="caution">
    <text evidence="1">The sequence shown here is derived from an EMBL/GenBank/DDBJ whole genome shotgun (WGS) entry which is preliminary data.</text>
</comment>
<reference evidence="1" key="1">
    <citation type="submission" date="2020-07" db="EMBL/GenBank/DDBJ databases">
        <title>Huge and variable diversity of episymbiotic CPR bacteria and DPANN archaea in groundwater ecosystems.</title>
        <authorList>
            <person name="He C.Y."/>
            <person name="Keren R."/>
            <person name="Whittaker M."/>
            <person name="Farag I.F."/>
            <person name="Doudna J."/>
            <person name="Cate J.H.D."/>
            <person name="Banfield J.F."/>
        </authorList>
    </citation>
    <scope>NUCLEOTIDE SEQUENCE</scope>
    <source>
        <strain evidence="1">NC_groundwater_928_Pr1_S-0.2um_72_17</strain>
    </source>
</reference>
<protein>
    <recommendedName>
        <fullName evidence="3">Alpha-L-rhamnosidase six-hairpin glycosidase domain-containing protein</fullName>
    </recommendedName>
</protein>
<gene>
    <name evidence="1" type="ORF">HY076_07290</name>
</gene>